<organism evidence="3 4">
    <name type="scientific">Leptogranulimonas caecicola</name>
    <dbReference type="NCBI Taxonomy" id="2894156"/>
    <lineage>
        <taxon>Bacteria</taxon>
        <taxon>Bacillati</taxon>
        <taxon>Actinomycetota</taxon>
        <taxon>Coriobacteriia</taxon>
        <taxon>Coriobacteriales</taxon>
        <taxon>Kribbibacteriaceae</taxon>
        <taxon>Leptogranulimonas</taxon>
    </lineage>
</organism>
<dbReference type="KEGG" id="lcal:ATTO_08180"/>
<gene>
    <name evidence="3" type="ORF">ATTO_08180</name>
</gene>
<evidence type="ECO:0008006" key="5">
    <source>
        <dbReference type="Google" id="ProtNLM"/>
    </source>
</evidence>
<evidence type="ECO:0000256" key="1">
    <source>
        <dbReference type="SAM" id="Coils"/>
    </source>
</evidence>
<keyword evidence="1" id="KW-0175">Coiled coil</keyword>
<proteinExistence type="predicted"/>
<sequence>MSTTEFSIILPALPNRPWAAALSSCLAQEGVRATVTVLATYDTADGAPALDPAESALLEGFSVPDSIEVRWVSAHSAEDLHSYLAVLLSTPAQWVMLLHPDCVLAPTACAQARDLAVAHEASLVIPGTQEITLDTAQGEATQAIFGSHLASLDPACLLADHTSAILACAAMLSATVQTPVRHSFLFSLCSLAKRAHITQMPLAEELFEGAPKTLCDCQEVSENATIASQVGRMISQNQRWDELRASYEVLCQELIEPFARACFPAACHAEASKMVAKEGPVSLFDTLAECWPLPELVSSIAYWATSHPETIASVVLRAGCLEAHLSALDRVMVVTCPQSPLSLDDSNEIQDALDRFAIQTSKFYTMAPLAAEIPLDACSITALKATSSRAASSEGACGFPLALAQRWHRTLREEAPDLVVLPLCNSPELFWGALMARLAHIPVVAVAQSDTQDGSKALWAKAAASLASVVAVDAEAADPLVGSNTTDLNGSQSAKERFSASLTSALLAAHGKAPTIIRGASEPLALWASRVLDALEERLSQPPAPSMPSDALLPLFDARLNSGQRSFLSAEQMAAQLEDRVEILEARLASSRSEAAMLRRRLAEAQGFTQEPRTPNCPLSPRDDC</sequence>
<keyword evidence="4" id="KW-1185">Reference proteome</keyword>
<name>A0AAU9CN05_9ACTN</name>
<accession>A0AAU9CN05</accession>
<dbReference type="EMBL" id="AP025285">
    <property type="protein sequence ID" value="BDC90946.1"/>
    <property type="molecule type" value="Genomic_DNA"/>
</dbReference>
<feature type="region of interest" description="Disordered" evidence="2">
    <location>
        <begin position="604"/>
        <end position="625"/>
    </location>
</feature>
<reference evidence="3" key="1">
    <citation type="submission" date="2021-11" db="EMBL/GenBank/DDBJ databases">
        <title>Complete genome sequence of Atopobiaceae bacterium TOC12.</title>
        <authorList>
            <person name="Morinaga K."/>
            <person name="Kusada H."/>
            <person name="Tamaki H."/>
        </authorList>
    </citation>
    <scope>NUCLEOTIDE SEQUENCE</scope>
    <source>
        <strain evidence="3">TOC12</strain>
    </source>
</reference>
<feature type="coiled-coil region" evidence="1">
    <location>
        <begin position="567"/>
        <end position="601"/>
    </location>
</feature>
<evidence type="ECO:0000313" key="3">
    <source>
        <dbReference type="EMBL" id="BDC90946.1"/>
    </source>
</evidence>
<dbReference type="Proteomes" id="UP001431186">
    <property type="component" value="Chromosome"/>
</dbReference>
<dbReference type="AlphaFoldDB" id="A0AAU9CN05"/>
<evidence type="ECO:0000313" key="4">
    <source>
        <dbReference type="Proteomes" id="UP001431186"/>
    </source>
</evidence>
<protein>
    <recommendedName>
        <fullName evidence="5">Glycosyl transferase family 2</fullName>
    </recommendedName>
</protein>
<evidence type="ECO:0000256" key="2">
    <source>
        <dbReference type="SAM" id="MobiDB-lite"/>
    </source>
</evidence>
<dbReference type="RefSeq" id="WP_265592306.1">
    <property type="nucleotide sequence ID" value="NZ_AP025285.1"/>
</dbReference>